<evidence type="ECO:0000259" key="5">
    <source>
        <dbReference type="Pfam" id="PF00270"/>
    </source>
</evidence>
<keyword evidence="4" id="KW-0347">Helicase</keyword>
<comment type="caution">
    <text evidence="6">The sequence shown here is derived from an EMBL/GenBank/DDBJ whole genome shotgun (WGS) entry which is preliminary data.</text>
</comment>
<comment type="domain">
    <text evidence="4">The Q motif is unique to and characteristic of the DEAD box family of RNA helicases and controls ATP binding and hydrolysis.</text>
</comment>
<evidence type="ECO:0000256" key="4">
    <source>
        <dbReference type="RuleBase" id="RU365068"/>
    </source>
</evidence>
<dbReference type="EC" id="3.6.4.13" evidence="4"/>
<comment type="similarity">
    <text evidence="4">Belongs to the DEAD box helicase family.</text>
</comment>
<dbReference type="GO" id="GO:0003724">
    <property type="term" value="F:RNA helicase activity"/>
    <property type="evidence" value="ECO:0007669"/>
    <property type="project" value="UniProtKB-EC"/>
</dbReference>
<comment type="function">
    <text evidence="4">RNA helicase.</text>
</comment>
<keyword evidence="7" id="KW-1185">Reference proteome</keyword>
<evidence type="ECO:0000313" key="7">
    <source>
        <dbReference type="Proteomes" id="UP001229421"/>
    </source>
</evidence>
<dbReference type="GO" id="GO:0016787">
    <property type="term" value="F:hydrolase activity"/>
    <property type="evidence" value="ECO:0007669"/>
    <property type="project" value="UniProtKB-KW"/>
</dbReference>
<dbReference type="SUPFAM" id="SSF52540">
    <property type="entry name" value="P-loop containing nucleoside triphosphate hydrolases"/>
    <property type="match status" value="1"/>
</dbReference>
<sequence length="98" mass="10620">MFSGFHFCTHVQAAATPLLCTHKDVAVDAATGSGKTLAFVAPLVEILRRITTVKAHQLCYDSRSINAVFKQLGFAIKRVLGIIISLTRESSSQIFNVA</sequence>
<evidence type="ECO:0000313" key="6">
    <source>
        <dbReference type="EMBL" id="KAK1431620.1"/>
    </source>
</evidence>
<dbReference type="InterPro" id="IPR011545">
    <property type="entry name" value="DEAD/DEAH_box_helicase_dom"/>
</dbReference>
<dbReference type="GO" id="GO:0003723">
    <property type="term" value="F:RNA binding"/>
    <property type="evidence" value="ECO:0007669"/>
    <property type="project" value="UniProtKB-UniRule"/>
</dbReference>
<dbReference type="Pfam" id="PF00270">
    <property type="entry name" value="DEAD"/>
    <property type="match status" value="1"/>
</dbReference>
<dbReference type="Gene3D" id="3.40.50.300">
    <property type="entry name" value="P-loop containing nucleotide triphosphate hydrolases"/>
    <property type="match status" value="1"/>
</dbReference>
<reference evidence="6" key="1">
    <citation type="journal article" date="2023" name="bioRxiv">
        <title>Improved chromosome-level genome assembly for marigold (Tagetes erecta).</title>
        <authorList>
            <person name="Jiang F."/>
            <person name="Yuan L."/>
            <person name="Wang S."/>
            <person name="Wang H."/>
            <person name="Xu D."/>
            <person name="Wang A."/>
            <person name="Fan W."/>
        </authorList>
    </citation>
    <scope>NUCLEOTIDE SEQUENCE</scope>
    <source>
        <strain evidence="6">WSJ</strain>
        <tissue evidence="6">Leaf</tissue>
    </source>
</reference>
<proteinExistence type="inferred from homology"/>
<keyword evidence="4" id="KW-0694">RNA-binding</keyword>
<dbReference type="EMBL" id="JAUHHV010000002">
    <property type="protein sequence ID" value="KAK1431620.1"/>
    <property type="molecule type" value="Genomic_DNA"/>
</dbReference>
<keyword evidence="3 4" id="KW-0067">ATP-binding</keyword>
<evidence type="ECO:0000256" key="1">
    <source>
        <dbReference type="ARBA" id="ARBA00022741"/>
    </source>
</evidence>
<dbReference type="PANTHER" id="PTHR24031">
    <property type="entry name" value="RNA HELICASE"/>
    <property type="match status" value="1"/>
</dbReference>
<organism evidence="6 7">
    <name type="scientific">Tagetes erecta</name>
    <name type="common">African marigold</name>
    <dbReference type="NCBI Taxonomy" id="13708"/>
    <lineage>
        <taxon>Eukaryota</taxon>
        <taxon>Viridiplantae</taxon>
        <taxon>Streptophyta</taxon>
        <taxon>Embryophyta</taxon>
        <taxon>Tracheophyta</taxon>
        <taxon>Spermatophyta</taxon>
        <taxon>Magnoliopsida</taxon>
        <taxon>eudicotyledons</taxon>
        <taxon>Gunneridae</taxon>
        <taxon>Pentapetalae</taxon>
        <taxon>asterids</taxon>
        <taxon>campanulids</taxon>
        <taxon>Asterales</taxon>
        <taxon>Asteraceae</taxon>
        <taxon>Asteroideae</taxon>
        <taxon>Heliantheae alliance</taxon>
        <taxon>Tageteae</taxon>
        <taxon>Tagetes</taxon>
    </lineage>
</organism>
<keyword evidence="1 4" id="KW-0547">Nucleotide-binding</keyword>
<dbReference type="InterPro" id="IPR027417">
    <property type="entry name" value="P-loop_NTPase"/>
</dbReference>
<evidence type="ECO:0000256" key="3">
    <source>
        <dbReference type="ARBA" id="ARBA00022840"/>
    </source>
</evidence>
<feature type="domain" description="DEAD/DEAH-box helicase" evidence="5">
    <location>
        <begin position="9"/>
        <end position="55"/>
    </location>
</feature>
<dbReference type="Proteomes" id="UP001229421">
    <property type="component" value="Unassembled WGS sequence"/>
</dbReference>
<accession>A0AAD8L5H1</accession>
<keyword evidence="2 4" id="KW-0378">Hydrolase</keyword>
<name>A0AAD8L5H1_TARER</name>
<protein>
    <recommendedName>
        <fullName evidence="4">ATP-dependent RNA helicase</fullName>
        <ecNumber evidence="4">3.6.4.13</ecNumber>
    </recommendedName>
</protein>
<comment type="catalytic activity">
    <reaction evidence="4">
        <text>ATP + H2O = ADP + phosphate + H(+)</text>
        <dbReference type="Rhea" id="RHEA:13065"/>
        <dbReference type="ChEBI" id="CHEBI:15377"/>
        <dbReference type="ChEBI" id="CHEBI:15378"/>
        <dbReference type="ChEBI" id="CHEBI:30616"/>
        <dbReference type="ChEBI" id="CHEBI:43474"/>
        <dbReference type="ChEBI" id="CHEBI:456216"/>
        <dbReference type="EC" id="3.6.4.13"/>
    </reaction>
</comment>
<gene>
    <name evidence="6" type="ORF">QVD17_08105</name>
</gene>
<dbReference type="AlphaFoldDB" id="A0AAD8L5H1"/>
<dbReference type="GO" id="GO:0005524">
    <property type="term" value="F:ATP binding"/>
    <property type="evidence" value="ECO:0007669"/>
    <property type="project" value="UniProtKB-UniRule"/>
</dbReference>
<evidence type="ECO:0000256" key="2">
    <source>
        <dbReference type="ARBA" id="ARBA00022801"/>
    </source>
</evidence>